<evidence type="ECO:0000256" key="3">
    <source>
        <dbReference type="SAM" id="MobiDB-lite"/>
    </source>
</evidence>
<accession>A0A6A6Q2Y9</accession>
<evidence type="ECO:0000256" key="2">
    <source>
        <dbReference type="ARBA" id="ARBA00022737"/>
    </source>
</evidence>
<keyword evidence="1" id="KW-0433">Leucine-rich repeat</keyword>
<gene>
    <name evidence="4" type="ORF">BDY17DRAFT_309096</name>
</gene>
<keyword evidence="5" id="KW-1185">Reference proteome</keyword>
<dbReference type="Gene3D" id="3.80.10.10">
    <property type="entry name" value="Ribonuclease Inhibitor"/>
    <property type="match status" value="1"/>
</dbReference>
<dbReference type="PANTHER" id="PTHR24366:SF96">
    <property type="entry name" value="LEUCINE RICH REPEAT CONTAINING 53"/>
    <property type="match status" value="1"/>
</dbReference>
<dbReference type="RefSeq" id="XP_033592366.1">
    <property type="nucleotide sequence ID" value="XM_033735284.1"/>
</dbReference>
<dbReference type="Proteomes" id="UP000799767">
    <property type="component" value="Unassembled WGS sequence"/>
</dbReference>
<evidence type="ECO:0000313" key="4">
    <source>
        <dbReference type="EMBL" id="KAF2485797.1"/>
    </source>
</evidence>
<reference evidence="4" key="1">
    <citation type="journal article" date="2020" name="Stud. Mycol.">
        <title>101 Dothideomycetes genomes: a test case for predicting lifestyles and emergence of pathogens.</title>
        <authorList>
            <person name="Haridas S."/>
            <person name="Albert R."/>
            <person name="Binder M."/>
            <person name="Bloem J."/>
            <person name="Labutti K."/>
            <person name="Salamov A."/>
            <person name="Andreopoulos B."/>
            <person name="Baker S."/>
            <person name="Barry K."/>
            <person name="Bills G."/>
            <person name="Bluhm B."/>
            <person name="Cannon C."/>
            <person name="Castanera R."/>
            <person name="Culley D."/>
            <person name="Daum C."/>
            <person name="Ezra D."/>
            <person name="Gonzalez J."/>
            <person name="Henrissat B."/>
            <person name="Kuo A."/>
            <person name="Liang C."/>
            <person name="Lipzen A."/>
            <person name="Lutzoni F."/>
            <person name="Magnuson J."/>
            <person name="Mondo S."/>
            <person name="Nolan M."/>
            <person name="Ohm R."/>
            <person name="Pangilinan J."/>
            <person name="Park H.-J."/>
            <person name="Ramirez L."/>
            <person name="Alfaro M."/>
            <person name="Sun H."/>
            <person name="Tritt A."/>
            <person name="Yoshinaga Y."/>
            <person name="Zwiers L.-H."/>
            <person name="Turgeon B."/>
            <person name="Goodwin S."/>
            <person name="Spatafora J."/>
            <person name="Crous P."/>
            <person name="Grigoriev I."/>
        </authorList>
    </citation>
    <scope>NUCLEOTIDE SEQUENCE</scope>
    <source>
        <strain evidence="4">CBS 113389</strain>
    </source>
</reference>
<feature type="region of interest" description="Disordered" evidence="3">
    <location>
        <begin position="65"/>
        <end position="91"/>
    </location>
</feature>
<proteinExistence type="predicted"/>
<evidence type="ECO:0008006" key="6">
    <source>
        <dbReference type="Google" id="ProtNLM"/>
    </source>
</evidence>
<organism evidence="4 5">
    <name type="scientific">Neohortaea acidophila</name>
    <dbReference type="NCBI Taxonomy" id="245834"/>
    <lineage>
        <taxon>Eukaryota</taxon>
        <taxon>Fungi</taxon>
        <taxon>Dikarya</taxon>
        <taxon>Ascomycota</taxon>
        <taxon>Pezizomycotina</taxon>
        <taxon>Dothideomycetes</taxon>
        <taxon>Dothideomycetidae</taxon>
        <taxon>Mycosphaerellales</taxon>
        <taxon>Teratosphaeriaceae</taxon>
        <taxon>Neohortaea</taxon>
    </lineage>
</organism>
<dbReference type="PANTHER" id="PTHR24366">
    <property type="entry name" value="IG(IMMUNOGLOBULIN) AND LRR(LEUCINE RICH REPEAT) DOMAINS"/>
    <property type="match status" value="1"/>
</dbReference>
<name>A0A6A6Q2Y9_9PEZI</name>
<dbReference type="GeneID" id="54476286"/>
<dbReference type="AlphaFoldDB" id="A0A6A6Q2Y9"/>
<dbReference type="InterPro" id="IPR032675">
    <property type="entry name" value="LRR_dom_sf"/>
</dbReference>
<protein>
    <recommendedName>
        <fullName evidence="6">Leucine rich repeat domain protein</fullName>
    </recommendedName>
</protein>
<sequence>MSLLPSSPPLVPSSPPLLPQLEDDLPLDEDTAAADELPLPIRPSSSNKDAARKLHLKRQFSDYGSQISSDPLFSEGPSDVEEEGSDRRRRKKHFVGPWYNLRRTSTQSLLKSMARREQLRNADSGVFMGSDETESTFDDLPSSPRNEIGEFVERDPFPTQIRPRALPTPSSEHRAARVIQECLDVGRETIDLHGLGLAEITNQALRPLHQLIKHSHVDLTRPPSEDTFRPLTPSIQLFLSGNKLTSLPSELFRLINITVLSLRNNHFSEIPASIAKLPHLVEMNIAQNNVRWLPWVFLDLMHSRGGTPRRNITLRPNPLIMPLSNFTGPSPLPRPSFTPGEFKEHLSRWGETNGAFFQQMKQWYREDDVPWTMRHELELRLKLSRLRLNRWLTEASRAGVELQQRDEQLLYVASSAVRFFDVDGSLHRTANHAQVETHDADELFAATVDPLENAPPKPSSALPSLYELALRSLQSTFTTQDFTNLYAQLPANMTSTLRKAFEATPSSGGGGNEACAVCGSRYIVPRAEWIEYWFHGYPAQEYLTPETVLPFLRRVCSWRCAVPSELGAFKN</sequence>
<dbReference type="OrthoDB" id="1517790at2759"/>
<evidence type="ECO:0000256" key="1">
    <source>
        <dbReference type="ARBA" id="ARBA00022614"/>
    </source>
</evidence>
<feature type="region of interest" description="Disordered" evidence="3">
    <location>
        <begin position="1"/>
        <end position="53"/>
    </location>
</feature>
<feature type="compositionally biased region" description="Pro residues" evidence="3">
    <location>
        <begin position="1"/>
        <end position="18"/>
    </location>
</feature>
<dbReference type="EMBL" id="MU001633">
    <property type="protein sequence ID" value="KAF2485797.1"/>
    <property type="molecule type" value="Genomic_DNA"/>
</dbReference>
<keyword evidence="2" id="KW-0677">Repeat</keyword>
<dbReference type="SUPFAM" id="SSF52058">
    <property type="entry name" value="L domain-like"/>
    <property type="match status" value="1"/>
</dbReference>
<evidence type="ECO:0000313" key="5">
    <source>
        <dbReference type="Proteomes" id="UP000799767"/>
    </source>
</evidence>
<dbReference type="Pfam" id="PF13855">
    <property type="entry name" value="LRR_8"/>
    <property type="match status" value="1"/>
</dbReference>
<dbReference type="InterPro" id="IPR001611">
    <property type="entry name" value="Leu-rich_rpt"/>
</dbReference>
<feature type="compositionally biased region" description="Acidic residues" evidence="3">
    <location>
        <begin position="21"/>
        <end position="33"/>
    </location>
</feature>